<feature type="non-terminal residue" evidence="1">
    <location>
        <position position="49"/>
    </location>
</feature>
<accession>A0AA38GZ94</accession>
<organism evidence="1 2">
    <name type="scientific">Taxus chinensis</name>
    <name type="common">Chinese yew</name>
    <name type="synonym">Taxus wallichiana var. chinensis</name>
    <dbReference type="NCBI Taxonomy" id="29808"/>
    <lineage>
        <taxon>Eukaryota</taxon>
        <taxon>Viridiplantae</taxon>
        <taxon>Streptophyta</taxon>
        <taxon>Embryophyta</taxon>
        <taxon>Tracheophyta</taxon>
        <taxon>Spermatophyta</taxon>
        <taxon>Pinopsida</taxon>
        <taxon>Pinidae</taxon>
        <taxon>Conifers II</taxon>
        <taxon>Cupressales</taxon>
        <taxon>Taxaceae</taxon>
        <taxon>Taxus</taxon>
    </lineage>
</organism>
<sequence length="49" mass="5365">FDYAAGRIFIKVQTTIICSFHTILLKGMLVSVNSSVRMVPKIGAVVLLL</sequence>
<dbReference type="EMBL" id="JAHRHJ020000001">
    <property type="protein sequence ID" value="KAH9330160.1"/>
    <property type="molecule type" value="Genomic_DNA"/>
</dbReference>
<proteinExistence type="predicted"/>
<gene>
    <name evidence="1" type="ORF">KI387_002268</name>
</gene>
<reference evidence="1 2" key="1">
    <citation type="journal article" date="2021" name="Nat. Plants">
        <title>The Taxus genome provides insights into paclitaxel biosynthesis.</title>
        <authorList>
            <person name="Xiong X."/>
            <person name="Gou J."/>
            <person name="Liao Q."/>
            <person name="Li Y."/>
            <person name="Zhou Q."/>
            <person name="Bi G."/>
            <person name="Li C."/>
            <person name="Du R."/>
            <person name="Wang X."/>
            <person name="Sun T."/>
            <person name="Guo L."/>
            <person name="Liang H."/>
            <person name="Lu P."/>
            <person name="Wu Y."/>
            <person name="Zhang Z."/>
            <person name="Ro D.K."/>
            <person name="Shang Y."/>
            <person name="Huang S."/>
            <person name="Yan J."/>
        </authorList>
    </citation>
    <scope>NUCLEOTIDE SEQUENCE [LARGE SCALE GENOMIC DNA]</scope>
    <source>
        <strain evidence="1">Ta-2019</strain>
    </source>
</reference>
<keyword evidence="2" id="KW-1185">Reference proteome</keyword>
<protein>
    <submittedName>
        <fullName evidence="1">Uncharacterized protein</fullName>
    </submittedName>
</protein>
<dbReference type="Proteomes" id="UP000824469">
    <property type="component" value="Unassembled WGS sequence"/>
</dbReference>
<name>A0AA38GZ94_TAXCH</name>
<evidence type="ECO:0000313" key="1">
    <source>
        <dbReference type="EMBL" id="KAH9330160.1"/>
    </source>
</evidence>
<evidence type="ECO:0000313" key="2">
    <source>
        <dbReference type="Proteomes" id="UP000824469"/>
    </source>
</evidence>
<comment type="caution">
    <text evidence="1">The sequence shown here is derived from an EMBL/GenBank/DDBJ whole genome shotgun (WGS) entry which is preliminary data.</text>
</comment>
<dbReference type="AlphaFoldDB" id="A0AA38GZ94"/>